<name>A0A8K0MUQ9_COCNU</name>
<evidence type="ECO:0000313" key="3">
    <source>
        <dbReference type="Proteomes" id="UP000797356"/>
    </source>
</evidence>
<dbReference type="AlphaFoldDB" id="A0A8K0MUQ9"/>
<keyword evidence="3" id="KW-1185">Reference proteome</keyword>
<feature type="region of interest" description="Disordered" evidence="1">
    <location>
        <begin position="25"/>
        <end position="100"/>
    </location>
</feature>
<organism evidence="2 3">
    <name type="scientific">Cocos nucifera</name>
    <name type="common">Coconut palm</name>
    <dbReference type="NCBI Taxonomy" id="13894"/>
    <lineage>
        <taxon>Eukaryota</taxon>
        <taxon>Viridiplantae</taxon>
        <taxon>Streptophyta</taxon>
        <taxon>Embryophyta</taxon>
        <taxon>Tracheophyta</taxon>
        <taxon>Spermatophyta</taxon>
        <taxon>Magnoliopsida</taxon>
        <taxon>Liliopsida</taxon>
        <taxon>Arecaceae</taxon>
        <taxon>Arecoideae</taxon>
        <taxon>Cocoseae</taxon>
        <taxon>Attaleinae</taxon>
        <taxon>Cocos</taxon>
    </lineage>
</organism>
<accession>A0A8K0MUQ9</accession>
<protein>
    <submittedName>
        <fullName evidence="2">Uncharacterized protein</fullName>
    </submittedName>
</protein>
<reference evidence="2" key="2">
    <citation type="submission" date="2019-07" db="EMBL/GenBank/DDBJ databases">
        <authorList>
            <person name="Yang Y."/>
            <person name="Bocs S."/>
            <person name="Baudouin L."/>
        </authorList>
    </citation>
    <scope>NUCLEOTIDE SEQUENCE</scope>
    <source>
        <tissue evidence="2">Spear leaf of Hainan Tall coconut</tissue>
    </source>
</reference>
<comment type="caution">
    <text evidence="2">The sequence shown here is derived from an EMBL/GenBank/DDBJ whole genome shotgun (WGS) entry which is preliminary data.</text>
</comment>
<evidence type="ECO:0000256" key="1">
    <source>
        <dbReference type="SAM" id="MobiDB-lite"/>
    </source>
</evidence>
<feature type="compositionally biased region" description="Basic and acidic residues" evidence="1">
    <location>
        <begin position="86"/>
        <end position="100"/>
    </location>
</feature>
<evidence type="ECO:0000313" key="2">
    <source>
        <dbReference type="EMBL" id="KAG1327266.1"/>
    </source>
</evidence>
<proteinExistence type="predicted"/>
<reference evidence="2" key="1">
    <citation type="journal article" date="2017" name="Gigascience">
        <title>The genome draft of coconut (Cocos nucifera).</title>
        <authorList>
            <person name="Xiao Y."/>
            <person name="Xu P."/>
            <person name="Fan H."/>
            <person name="Baudouin L."/>
            <person name="Xia W."/>
            <person name="Bocs S."/>
            <person name="Xu J."/>
            <person name="Li Q."/>
            <person name="Guo A."/>
            <person name="Zhou L."/>
            <person name="Li J."/>
            <person name="Wu Y."/>
            <person name="Ma Z."/>
            <person name="Armero A."/>
            <person name="Issali A.E."/>
            <person name="Liu N."/>
            <person name="Peng M."/>
            <person name="Yang Y."/>
        </authorList>
    </citation>
    <scope>NUCLEOTIDE SEQUENCE</scope>
    <source>
        <tissue evidence="2">Spear leaf of Hainan Tall coconut</tissue>
    </source>
</reference>
<dbReference type="Proteomes" id="UP000797356">
    <property type="component" value="Chromosome 1"/>
</dbReference>
<feature type="compositionally biased region" description="Basic and acidic residues" evidence="1">
    <location>
        <begin position="47"/>
        <end position="60"/>
    </location>
</feature>
<dbReference type="EMBL" id="CM017872">
    <property type="protein sequence ID" value="KAG1327266.1"/>
    <property type="molecule type" value="Genomic_DNA"/>
</dbReference>
<gene>
    <name evidence="2" type="ORF">COCNU_01G012000</name>
</gene>
<sequence length="132" mass="13392">MGEDPLQLPPDFLDGTLEIIISVTGPDHGVGEEGEGEVGEGMGDWVKGGEGRVRGGREDVGDGVVATGLGEGEDGGGDDLGLGGRDGAEAKDGGGGEVREGMVVDDVGNACWISYRLVMSSTVPCFATIDRL</sequence>